<dbReference type="Pfam" id="PF03102">
    <property type="entry name" value="NeuB"/>
    <property type="match status" value="1"/>
</dbReference>
<feature type="domain" description="AFP-like" evidence="1">
    <location>
        <begin position="284"/>
        <end position="341"/>
    </location>
</feature>
<accession>A0A2Z6B1D2</accession>
<dbReference type="Pfam" id="PF08666">
    <property type="entry name" value="SAF"/>
    <property type="match status" value="1"/>
</dbReference>
<gene>
    <name evidence="2" type="ORF">DFE_2603</name>
</gene>
<dbReference type="AlphaFoldDB" id="A0A2Z6B1D2"/>
<dbReference type="NCBIfam" id="TIGR03569">
    <property type="entry name" value="NeuB_NnaB"/>
    <property type="match status" value="1"/>
</dbReference>
<dbReference type="PROSITE" id="PS50844">
    <property type="entry name" value="AFP_LIKE"/>
    <property type="match status" value="1"/>
</dbReference>
<dbReference type="RefSeq" id="WP_126380205.1">
    <property type="nucleotide sequence ID" value="NZ_AP017378.1"/>
</dbReference>
<dbReference type="InterPro" id="IPR020007">
    <property type="entry name" value="NeuB/NeuA"/>
</dbReference>
<dbReference type="Gene3D" id="3.20.20.70">
    <property type="entry name" value="Aldolase class I"/>
    <property type="match status" value="1"/>
</dbReference>
<evidence type="ECO:0000313" key="2">
    <source>
        <dbReference type="EMBL" id="BBD09329.1"/>
    </source>
</evidence>
<dbReference type="Proteomes" id="UP000269883">
    <property type="component" value="Chromosome"/>
</dbReference>
<sequence>MFDSDKVFVIAEAGVNHDGDLSKALQLVDVAADSGADAVKFQTFLPGECTGRHAFKTDYMKAGCPEDESRYELSCRLALPFESFVTLKQRCEEKGLLFLSTPDGNKSLNFLVDKLHVPAIKIASTEVTNIPFLQSIASQKLPIIFSTGLSTLGEVEAGLSAMRGMTKAPIVVLHCTTEYPAPFDEINLRAMQTMARAFQVPVGFSDHSIGSAAAIAAVALGAKVIEKHFTLSRAGGGPDHQASMEPDELKTYISSIRCTELLLGNGIKQPTAAEERNRQSVRRSVVAAHTIPKGHSLTREMLTCKRPGTGISPAHIDTLVGFTLNRELQPDEVLTWEDIRK</sequence>
<dbReference type="OrthoDB" id="9781701at2"/>
<evidence type="ECO:0000259" key="1">
    <source>
        <dbReference type="PROSITE" id="PS50844"/>
    </source>
</evidence>
<dbReference type="InterPro" id="IPR006190">
    <property type="entry name" value="SAF_AFP_Neu5Ac"/>
</dbReference>
<dbReference type="GO" id="GO:0047444">
    <property type="term" value="F:N-acylneuraminate-9-phosphate synthase activity"/>
    <property type="evidence" value="ECO:0007669"/>
    <property type="project" value="TreeGrafter"/>
</dbReference>
<dbReference type="PANTHER" id="PTHR42966:SF1">
    <property type="entry name" value="SIALIC ACID SYNTHASE"/>
    <property type="match status" value="1"/>
</dbReference>
<dbReference type="CDD" id="cd11615">
    <property type="entry name" value="SAF_NeuB_like"/>
    <property type="match status" value="1"/>
</dbReference>
<evidence type="ECO:0000313" key="3">
    <source>
        <dbReference type="Proteomes" id="UP000269883"/>
    </source>
</evidence>
<dbReference type="KEGG" id="dfl:DFE_2603"/>
<dbReference type="Gene3D" id="3.90.1210.10">
    <property type="entry name" value="Antifreeze-like/N-acetylneuraminic acid synthase C-terminal domain"/>
    <property type="match status" value="1"/>
</dbReference>
<dbReference type="SMART" id="SM00858">
    <property type="entry name" value="SAF"/>
    <property type="match status" value="1"/>
</dbReference>
<protein>
    <submittedName>
        <fullName evidence="2">N-acylneuraminate-9-phosphate synthase</fullName>
    </submittedName>
</protein>
<organism evidence="2 3">
    <name type="scientific">Desulfovibrio ferrophilus</name>
    <dbReference type="NCBI Taxonomy" id="241368"/>
    <lineage>
        <taxon>Bacteria</taxon>
        <taxon>Pseudomonadati</taxon>
        <taxon>Thermodesulfobacteriota</taxon>
        <taxon>Desulfovibrionia</taxon>
        <taxon>Desulfovibrionales</taxon>
        <taxon>Desulfovibrionaceae</taxon>
        <taxon>Desulfovibrio</taxon>
    </lineage>
</organism>
<name>A0A2Z6B1D2_9BACT</name>
<dbReference type="PANTHER" id="PTHR42966">
    <property type="entry name" value="N-ACETYLNEURAMINATE SYNTHASE"/>
    <property type="match status" value="1"/>
</dbReference>
<dbReference type="InterPro" id="IPR013132">
    <property type="entry name" value="PseI/NeuA/B-like_N"/>
</dbReference>
<dbReference type="InterPro" id="IPR036732">
    <property type="entry name" value="AFP_Neu5c_C_sf"/>
</dbReference>
<dbReference type="EMBL" id="AP017378">
    <property type="protein sequence ID" value="BBD09329.1"/>
    <property type="molecule type" value="Genomic_DNA"/>
</dbReference>
<dbReference type="GO" id="GO:0016051">
    <property type="term" value="P:carbohydrate biosynthetic process"/>
    <property type="evidence" value="ECO:0007669"/>
    <property type="project" value="InterPro"/>
</dbReference>
<keyword evidence="3" id="KW-1185">Reference proteome</keyword>
<dbReference type="InterPro" id="IPR013785">
    <property type="entry name" value="Aldolase_TIM"/>
</dbReference>
<dbReference type="SUPFAM" id="SSF51569">
    <property type="entry name" value="Aldolase"/>
    <property type="match status" value="1"/>
</dbReference>
<proteinExistence type="predicted"/>
<reference evidence="2 3" key="1">
    <citation type="journal article" date="2018" name="Sci. Adv.">
        <title>Multi-heme cytochromes provide a pathway for survival in energy-limited environments.</title>
        <authorList>
            <person name="Deng X."/>
            <person name="Dohmae N."/>
            <person name="Nealson K.H."/>
            <person name="Hashimoto K."/>
            <person name="Okamoto A."/>
        </authorList>
    </citation>
    <scope>NUCLEOTIDE SEQUENCE [LARGE SCALE GENOMIC DNA]</scope>
    <source>
        <strain evidence="2 3">IS5</strain>
    </source>
</reference>
<dbReference type="InterPro" id="IPR051690">
    <property type="entry name" value="PseI-like"/>
</dbReference>
<dbReference type="SUPFAM" id="SSF51269">
    <property type="entry name" value="AFP III-like domain"/>
    <property type="match status" value="1"/>
</dbReference>
<dbReference type="InterPro" id="IPR013974">
    <property type="entry name" value="SAF"/>
</dbReference>
<dbReference type="InterPro" id="IPR057736">
    <property type="entry name" value="SAF_PseI/NeuA/NeuB"/>
</dbReference>